<protein>
    <recommendedName>
        <fullName evidence="2">Sialate O-acetylesterase domain-containing protein</fullName>
    </recommendedName>
</protein>
<feature type="domain" description="Sialate O-acetylesterase" evidence="2">
    <location>
        <begin position="8"/>
        <end position="98"/>
    </location>
</feature>
<dbReference type="InterPro" id="IPR005181">
    <property type="entry name" value="SASA"/>
</dbReference>
<evidence type="ECO:0000259" key="2">
    <source>
        <dbReference type="Pfam" id="PF03629"/>
    </source>
</evidence>
<dbReference type="EMBL" id="QWDM01000022">
    <property type="protein sequence ID" value="RUT67996.1"/>
    <property type="molecule type" value="Genomic_DNA"/>
</dbReference>
<accession>A0A434A0V2</accession>
<organism evidence="3 4">
    <name type="scientific">Flavobacterium cupreum</name>
    <dbReference type="NCBI Taxonomy" id="2133766"/>
    <lineage>
        <taxon>Bacteria</taxon>
        <taxon>Pseudomonadati</taxon>
        <taxon>Bacteroidota</taxon>
        <taxon>Flavobacteriia</taxon>
        <taxon>Flavobacteriales</taxon>
        <taxon>Flavobacteriaceae</taxon>
        <taxon>Flavobacterium</taxon>
    </lineage>
</organism>
<dbReference type="InterPro" id="IPR036514">
    <property type="entry name" value="SGNH_hydro_sf"/>
</dbReference>
<dbReference type="Pfam" id="PF03629">
    <property type="entry name" value="SASA"/>
    <property type="match status" value="1"/>
</dbReference>
<evidence type="ECO:0000313" key="4">
    <source>
        <dbReference type="Proteomes" id="UP000288102"/>
    </source>
</evidence>
<gene>
    <name evidence="3" type="ORF">D0817_23580</name>
</gene>
<proteinExistence type="predicted"/>
<keyword evidence="1" id="KW-0378">Hydrolase</keyword>
<comment type="caution">
    <text evidence="3">The sequence shown here is derived from an EMBL/GenBank/DDBJ whole genome shotgun (WGS) entry which is preliminary data.</text>
</comment>
<dbReference type="Proteomes" id="UP000288102">
    <property type="component" value="Unassembled WGS sequence"/>
</dbReference>
<dbReference type="SUPFAM" id="SSF52266">
    <property type="entry name" value="SGNH hydrolase"/>
    <property type="match status" value="1"/>
</dbReference>
<keyword evidence="4" id="KW-1185">Reference proteome</keyword>
<dbReference type="AlphaFoldDB" id="A0A434A0V2"/>
<dbReference type="GO" id="GO:0016788">
    <property type="term" value="F:hydrolase activity, acting on ester bonds"/>
    <property type="evidence" value="ECO:0007669"/>
    <property type="project" value="UniProtKB-ARBA"/>
</dbReference>
<name>A0A434A0V2_9FLAO</name>
<sequence>MYSKILVNTYSKKLKGLFVSFRKIIDDKKLSIFTGEIETFSTDTTFENAINKVIVNNAKKDKYTFLIQTDDFTDKGDKLHFDSRSQRIMGERFAQKYLEINKK</sequence>
<evidence type="ECO:0000256" key="1">
    <source>
        <dbReference type="ARBA" id="ARBA00022801"/>
    </source>
</evidence>
<reference evidence="4" key="1">
    <citation type="journal article" date="2019" name="Syst. Appl. Microbiol.">
        <title>Flavobacterium circumlabens sp. nov. and Flavobacterium cupreum sp. nov., two psychrotrophic species isolated from Antarctic environmental samples.</title>
        <authorList>
            <person name="Kralova S."/>
            <person name="Busse H.-J."/>
            <person name="Svec P."/>
            <person name="Maslanova I."/>
            <person name="Stankova E."/>
            <person name="Bartak M."/>
            <person name="Sedlacek I."/>
        </authorList>
    </citation>
    <scope>NUCLEOTIDE SEQUENCE [LARGE SCALE GENOMIC DNA]</scope>
    <source>
        <strain evidence="4">CCM 8825</strain>
    </source>
</reference>
<dbReference type="Gene3D" id="3.40.50.1110">
    <property type="entry name" value="SGNH hydrolase"/>
    <property type="match status" value="1"/>
</dbReference>
<evidence type="ECO:0000313" key="3">
    <source>
        <dbReference type="EMBL" id="RUT67996.1"/>
    </source>
</evidence>
<dbReference type="OrthoDB" id="9795554at2"/>